<dbReference type="Pfam" id="PF00582">
    <property type="entry name" value="Usp"/>
    <property type="match status" value="1"/>
</dbReference>
<evidence type="ECO:0000256" key="1">
    <source>
        <dbReference type="ARBA" id="ARBA00008791"/>
    </source>
</evidence>
<dbReference type="PRINTS" id="PR01438">
    <property type="entry name" value="UNVRSLSTRESS"/>
</dbReference>
<evidence type="ECO:0000259" key="2">
    <source>
        <dbReference type="Pfam" id="PF00582"/>
    </source>
</evidence>
<accession>A0A1I1E6L0</accession>
<dbReference type="AlphaFoldDB" id="A0A1I1E6L0"/>
<name>A0A1I1E6L0_9RHOB</name>
<protein>
    <submittedName>
        <fullName evidence="3">Universal stress protein family protein</fullName>
    </submittedName>
</protein>
<reference evidence="3 4" key="1">
    <citation type="submission" date="2016-10" db="EMBL/GenBank/DDBJ databases">
        <authorList>
            <person name="de Groot N.N."/>
        </authorList>
    </citation>
    <scope>NUCLEOTIDE SEQUENCE [LARGE SCALE GENOMIC DNA]</scope>
    <source>
        <strain evidence="3 4">DSM 19548</strain>
    </source>
</reference>
<dbReference type="InterPro" id="IPR006015">
    <property type="entry name" value="Universal_stress_UspA"/>
</dbReference>
<comment type="similarity">
    <text evidence="1">Belongs to the universal stress protein A family.</text>
</comment>
<evidence type="ECO:0000313" key="4">
    <source>
        <dbReference type="Proteomes" id="UP000198728"/>
    </source>
</evidence>
<dbReference type="EMBL" id="FOLG01000001">
    <property type="protein sequence ID" value="SFB82767.1"/>
    <property type="molecule type" value="Genomic_DNA"/>
</dbReference>
<dbReference type="InterPro" id="IPR006016">
    <property type="entry name" value="UspA"/>
</dbReference>
<dbReference type="PANTHER" id="PTHR46268">
    <property type="entry name" value="STRESS RESPONSE PROTEIN NHAX"/>
    <property type="match status" value="1"/>
</dbReference>
<proteinExistence type="inferred from homology"/>
<keyword evidence="4" id="KW-1185">Reference proteome</keyword>
<sequence>MTIRTIALVLFDRAEAEWLVPLACETARAFDAHLIGVHPHRPVPVYFGPEGDLGFMEAVRELRVAEVAEIEDLFSDTARRADIHAELRAQPEASLASEAYMLSAVRGADLVVMASTGSEGPMSGNDGLARTLIRQAGRPVLVLPQGAGLAGAPERILVGWSDTREAARAAHDVLALAKPGAEIDLLSIGEPDGPVDGREDFAAALDRLGFQATLVDREASLRERGETLLAVAEERGAQLVVSGAFGHSQFYDFVIGAVTNHLLEHTKLPVLLSK</sequence>
<dbReference type="RefSeq" id="WP_093359216.1">
    <property type="nucleotide sequence ID" value="NZ_FOLG01000001.1"/>
</dbReference>
<dbReference type="OrthoDB" id="9804721at2"/>
<dbReference type="SUPFAM" id="SSF52402">
    <property type="entry name" value="Adenine nucleotide alpha hydrolases-like"/>
    <property type="match status" value="2"/>
</dbReference>
<dbReference type="Proteomes" id="UP000198728">
    <property type="component" value="Unassembled WGS sequence"/>
</dbReference>
<organism evidence="3 4">
    <name type="scientific">Tropicimonas isoalkanivorans</name>
    <dbReference type="NCBI Taxonomy" id="441112"/>
    <lineage>
        <taxon>Bacteria</taxon>
        <taxon>Pseudomonadati</taxon>
        <taxon>Pseudomonadota</taxon>
        <taxon>Alphaproteobacteria</taxon>
        <taxon>Rhodobacterales</taxon>
        <taxon>Roseobacteraceae</taxon>
        <taxon>Tropicimonas</taxon>
    </lineage>
</organism>
<dbReference type="CDD" id="cd00293">
    <property type="entry name" value="USP-like"/>
    <property type="match status" value="1"/>
</dbReference>
<dbReference type="PANTHER" id="PTHR46268:SF15">
    <property type="entry name" value="UNIVERSAL STRESS PROTEIN HP_0031"/>
    <property type="match status" value="1"/>
</dbReference>
<gene>
    <name evidence="3" type="ORF">SAMN04488094_101668</name>
</gene>
<dbReference type="Gene3D" id="3.40.50.12370">
    <property type="match status" value="1"/>
</dbReference>
<evidence type="ECO:0000313" key="3">
    <source>
        <dbReference type="EMBL" id="SFB82767.1"/>
    </source>
</evidence>
<feature type="domain" description="UspA" evidence="2">
    <location>
        <begin position="154"/>
        <end position="272"/>
    </location>
</feature>